<gene>
    <name evidence="5" type="primary">LOC103558085</name>
</gene>
<dbReference type="PANTHER" id="PTHR11412:SF111">
    <property type="entry name" value="VENOM FACTOR"/>
    <property type="match status" value="1"/>
</dbReference>
<protein>
    <submittedName>
        <fullName evidence="5">Complement C3</fullName>
    </submittedName>
</protein>
<dbReference type="GeneID" id="103558085"/>
<feature type="domain" description="Macroglobulin" evidence="3">
    <location>
        <begin position="170"/>
        <end position="250"/>
    </location>
</feature>
<dbReference type="Pfam" id="PF17790">
    <property type="entry name" value="MG1"/>
    <property type="match status" value="1"/>
</dbReference>
<feature type="domain" description="Complement C3/4/5 macroglobulin" evidence="2">
    <location>
        <begin position="2"/>
        <end position="69"/>
    </location>
</feature>
<dbReference type="InterPro" id="IPR041555">
    <property type="entry name" value="MG3"/>
</dbReference>
<dbReference type="Pfam" id="PF01835">
    <property type="entry name" value="MG2"/>
    <property type="match status" value="1"/>
</dbReference>
<evidence type="ECO:0000259" key="2">
    <source>
        <dbReference type="Pfam" id="PF17790"/>
    </source>
</evidence>
<organism evidence="4 5">
    <name type="scientific">Equus przewalskii</name>
    <name type="common">Przewalski's horse</name>
    <name type="synonym">Equus caballus przewalskii</name>
    <dbReference type="NCBI Taxonomy" id="9798"/>
    <lineage>
        <taxon>Eukaryota</taxon>
        <taxon>Metazoa</taxon>
        <taxon>Chordata</taxon>
        <taxon>Craniata</taxon>
        <taxon>Vertebrata</taxon>
        <taxon>Euteleostomi</taxon>
        <taxon>Mammalia</taxon>
        <taxon>Eutheria</taxon>
        <taxon>Laurasiatheria</taxon>
        <taxon>Perissodactyla</taxon>
        <taxon>Equidae</taxon>
        <taxon>Equus</taxon>
    </lineage>
</organism>
<evidence type="ECO:0000259" key="1">
    <source>
        <dbReference type="Pfam" id="PF01835"/>
    </source>
</evidence>
<dbReference type="Gene3D" id="2.60.40.1930">
    <property type="match status" value="2"/>
</dbReference>
<dbReference type="Proteomes" id="UP001652662">
    <property type="component" value="Chromosome 6"/>
</dbReference>
<dbReference type="InterPro" id="IPR041425">
    <property type="entry name" value="C3/4/5_MG1"/>
</dbReference>
<evidence type="ECO:0000313" key="5">
    <source>
        <dbReference type="RefSeq" id="XP_008529105.2"/>
    </source>
</evidence>
<proteinExistence type="predicted"/>
<dbReference type="RefSeq" id="XP_008529105.2">
    <property type="nucleotide sequence ID" value="XM_008530883.2"/>
</dbReference>
<sequence length="295" mass="33456">MVWDFPMKRTVVATSQLMLSQENNFMVQALVTIPESLVFPPQRGKQYVIIRATWAPISSSSFVEKPVLVAPHAGYIFIQTDKTIYTPEHLVQYRVFTVNHRMDPVTRTFTLDIKNPDGITVMSQDLQANRGFFVSSFRLPELISLGTWSIEASYQSAAKQKFKAAFDVKEYVLPSFEVQLKPNKTFFSLNDEALGVDIRAWYTFNELVDGYALAIFGIKQDSCRIPIQSSLQRVEISEGQGHVSLQRNMLMDACQGPEKDFKEISIFVNVTVFSSGLTIPLSLHGVRWSRPRFPG</sequence>
<name>A0ABM2F3Y9_EQUPR</name>
<dbReference type="InterPro" id="IPR002890">
    <property type="entry name" value="MG2"/>
</dbReference>
<dbReference type="PANTHER" id="PTHR11412">
    <property type="entry name" value="MACROGLOBULIN / COMPLEMENT"/>
    <property type="match status" value="1"/>
</dbReference>
<keyword evidence="4" id="KW-1185">Reference proteome</keyword>
<evidence type="ECO:0000313" key="4">
    <source>
        <dbReference type="Proteomes" id="UP001652662"/>
    </source>
</evidence>
<dbReference type="InterPro" id="IPR050473">
    <property type="entry name" value="A2M/Complement_sys"/>
</dbReference>
<reference evidence="5" key="1">
    <citation type="submission" date="2025-08" db="UniProtKB">
        <authorList>
            <consortium name="RefSeq"/>
        </authorList>
    </citation>
    <scope>IDENTIFICATION</scope>
    <source>
        <tissue evidence="5">Blood</tissue>
    </source>
</reference>
<evidence type="ECO:0000259" key="3">
    <source>
        <dbReference type="Pfam" id="PF17791"/>
    </source>
</evidence>
<dbReference type="Gene3D" id="2.60.40.1940">
    <property type="match status" value="1"/>
</dbReference>
<feature type="domain" description="Macroglobulin" evidence="1">
    <location>
        <begin position="76"/>
        <end position="168"/>
    </location>
</feature>
<dbReference type="Pfam" id="PF17791">
    <property type="entry name" value="MG3"/>
    <property type="match status" value="1"/>
</dbReference>
<accession>A0ABM2F3Y9</accession>